<feature type="binding site" evidence="8 10">
    <location>
        <position position="89"/>
    </location>
    <ligand>
        <name>substrate</name>
    </ligand>
</feature>
<feature type="binding site" evidence="8 10">
    <location>
        <position position="76"/>
    </location>
    <ligand>
        <name>substrate</name>
    </ligand>
</feature>
<evidence type="ECO:0000256" key="6">
    <source>
        <dbReference type="ARBA" id="ARBA00023141"/>
    </source>
</evidence>
<dbReference type="PATRIC" id="fig|408015.6.peg.2988"/>
<evidence type="ECO:0000256" key="7">
    <source>
        <dbReference type="ARBA" id="ARBA00023239"/>
    </source>
</evidence>
<evidence type="ECO:0000256" key="11">
    <source>
        <dbReference type="PIRSR" id="PIRSR001399-3"/>
    </source>
</evidence>
<evidence type="ECO:0000256" key="4">
    <source>
        <dbReference type="ARBA" id="ARBA00011193"/>
    </source>
</evidence>
<comment type="catalytic activity">
    <reaction evidence="1 8">
        <text>3-dehydroquinate = 3-dehydroshikimate + H2O</text>
        <dbReference type="Rhea" id="RHEA:21096"/>
        <dbReference type="ChEBI" id="CHEBI:15377"/>
        <dbReference type="ChEBI" id="CHEBI:16630"/>
        <dbReference type="ChEBI" id="CHEBI:32364"/>
        <dbReference type="EC" id="4.2.1.10"/>
    </reaction>
</comment>
<dbReference type="NCBIfam" id="NF003807">
    <property type="entry name" value="PRK05395.1-4"/>
    <property type="match status" value="1"/>
</dbReference>
<comment type="function">
    <text evidence="8">Catalyzes a trans-dehydration via an enolate intermediate.</text>
</comment>
<organism evidence="12 13">
    <name type="scientific">Streptomyces xiamenensis</name>
    <dbReference type="NCBI Taxonomy" id="408015"/>
    <lineage>
        <taxon>Bacteria</taxon>
        <taxon>Bacillati</taxon>
        <taxon>Actinomycetota</taxon>
        <taxon>Actinomycetes</taxon>
        <taxon>Kitasatosporales</taxon>
        <taxon>Streptomycetaceae</taxon>
        <taxon>Streptomyces</taxon>
    </lineage>
</organism>
<dbReference type="GO" id="GO:0003855">
    <property type="term" value="F:3-dehydroquinate dehydratase activity"/>
    <property type="evidence" value="ECO:0007669"/>
    <property type="project" value="UniProtKB-UniRule"/>
</dbReference>
<dbReference type="NCBIfam" id="NF003805">
    <property type="entry name" value="PRK05395.1-2"/>
    <property type="match status" value="1"/>
</dbReference>
<dbReference type="InterPro" id="IPR001874">
    <property type="entry name" value="DHquinase_II"/>
</dbReference>
<keyword evidence="6 8" id="KW-0057">Aromatic amino acid biosynthesis</keyword>
<evidence type="ECO:0000256" key="10">
    <source>
        <dbReference type="PIRSR" id="PIRSR001399-2"/>
    </source>
</evidence>
<dbReference type="Proteomes" id="UP000034034">
    <property type="component" value="Chromosome"/>
</dbReference>
<dbReference type="CDD" id="cd00466">
    <property type="entry name" value="DHQase_II"/>
    <property type="match status" value="1"/>
</dbReference>
<keyword evidence="13" id="KW-1185">Reference proteome</keyword>
<evidence type="ECO:0000313" key="13">
    <source>
        <dbReference type="Proteomes" id="UP000034034"/>
    </source>
</evidence>
<dbReference type="SUPFAM" id="SSF52304">
    <property type="entry name" value="Type II 3-dehydroquinate dehydratase"/>
    <property type="match status" value="1"/>
</dbReference>
<dbReference type="GO" id="GO:0019631">
    <property type="term" value="P:quinate catabolic process"/>
    <property type="evidence" value="ECO:0007669"/>
    <property type="project" value="TreeGrafter"/>
</dbReference>
<feature type="binding site" evidence="8 10">
    <location>
        <begin position="104"/>
        <end position="105"/>
    </location>
    <ligand>
        <name>substrate</name>
    </ligand>
</feature>
<sequence length="157" mass="16677">MSDRPLLVLNGPNLNLLGKREPAIYGTDTLADVVRLCVETAAPYGVTVDARQSNHEGQLIDWIQEAREEHAGIVINPAAYSHTSVGLLDALSACDGLPVAEVHISNIHRREAFRHHSYVSAAASAGVIVGCGVQGYAFAVERVCRLLKAPLSGVSAP</sequence>
<feature type="site" description="Transition state stabilizer" evidence="8 11">
    <location>
        <position position="20"/>
    </location>
</feature>
<evidence type="ECO:0000256" key="1">
    <source>
        <dbReference type="ARBA" id="ARBA00001864"/>
    </source>
</evidence>
<dbReference type="PANTHER" id="PTHR21272">
    <property type="entry name" value="CATABOLIC 3-DEHYDROQUINASE"/>
    <property type="match status" value="1"/>
</dbReference>
<dbReference type="UniPathway" id="UPA00053">
    <property type="reaction ID" value="UER00086"/>
</dbReference>
<feature type="binding site" evidence="8 10">
    <location>
        <position position="114"/>
    </location>
    <ligand>
        <name>substrate</name>
    </ligand>
</feature>
<evidence type="ECO:0000256" key="5">
    <source>
        <dbReference type="ARBA" id="ARBA00012060"/>
    </source>
</evidence>
<name>A0A0F7FV74_9ACTN</name>
<protein>
    <recommendedName>
        <fullName evidence="5 8">3-dehydroquinate dehydratase</fullName>
        <shortName evidence="8">3-dehydroquinase</shortName>
        <ecNumber evidence="5 8">4.2.1.10</ecNumber>
    </recommendedName>
    <alternativeName>
        <fullName evidence="8">Type II DHQase</fullName>
    </alternativeName>
</protein>
<feature type="binding site" evidence="8 10">
    <location>
        <position position="82"/>
    </location>
    <ligand>
        <name>substrate</name>
    </ligand>
</feature>
<dbReference type="GO" id="GO:0009073">
    <property type="term" value="P:aromatic amino acid family biosynthetic process"/>
    <property type="evidence" value="ECO:0007669"/>
    <property type="project" value="UniProtKB-KW"/>
</dbReference>
<dbReference type="GO" id="GO:0008652">
    <property type="term" value="P:amino acid biosynthetic process"/>
    <property type="evidence" value="ECO:0007669"/>
    <property type="project" value="UniProtKB-KW"/>
</dbReference>
<dbReference type="InterPro" id="IPR036441">
    <property type="entry name" value="DHquinase_II_sf"/>
</dbReference>
<evidence type="ECO:0000256" key="3">
    <source>
        <dbReference type="ARBA" id="ARBA00011037"/>
    </source>
</evidence>
<dbReference type="PROSITE" id="PS01029">
    <property type="entry name" value="DEHYDROQUINASE_II"/>
    <property type="match status" value="1"/>
</dbReference>
<gene>
    <name evidence="8" type="primary">aroQ</name>
    <name evidence="12" type="ORF">SXIM_29530</name>
</gene>
<dbReference type="GO" id="GO:0009423">
    <property type="term" value="P:chorismate biosynthetic process"/>
    <property type="evidence" value="ECO:0007669"/>
    <property type="project" value="UniProtKB-UniRule"/>
</dbReference>
<comment type="similarity">
    <text evidence="3 8">Belongs to the type-II 3-dehydroquinase family.</text>
</comment>
<comment type="subunit">
    <text evidence="4 8">Homododecamer.</text>
</comment>
<dbReference type="RefSeq" id="WP_046724295.1">
    <property type="nucleotide sequence ID" value="NZ_CP009922.3"/>
</dbReference>
<evidence type="ECO:0000256" key="9">
    <source>
        <dbReference type="PIRSR" id="PIRSR001399-1"/>
    </source>
</evidence>
<feature type="active site" description="Proton acceptor" evidence="8 9">
    <location>
        <position position="25"/>
    </location>
</feature>
<dbReference type="AlphaFoldDB" id="A0A0F7FV74"/>
<keyword evidence="8" id="KW-0028">Amino-acid biosynthesis</keyword>
<dbReference type="NCBIfam" id="TIGR01088">
    <property type="entry name" value="aroQ"/>
    <property type="match status" value="1"/>
</dbReference>
<dbReference type="STRING" id="408015.SXIM_29530"/>
<dbReference type="NCBIfam" id="NF003806">
    <property type="entry name" value="PRK05395.1-3"/>
    <property type="match status" value="1"/>
</dbReference>
<evidence type="ECO:0000256" key="2">
    <source>
        <dbReference type="ARBA" id="ARBA00004902"/>
    </source>
</evidence>
<dbReference type="Gene3D" id="3.40.50.9100">
    <property type="entry name" value="Dehydroquinase, class II"/>
    <property type="match status" value="1"/>
</dbReference>
<dbReference type="EMBL" id="CP009922">
    <property type="protein sequence ID" value="AKG44337.1"/>
    <property type="molecule type" value="Genomic_DNA"/>
</dbReference>
<dbReference type="PIRSF" id="PIRSF001399">
    <property type="entry name" value="DHquinase_II"/>
    <property type="match status" value="1"/>
</dbReference>
<dbReference type="HAMAP" id="MF_00169">
    <property type="entry name" value="AroQ"/>
    <property type="match status" value="1"/>
</dbReference>
<dbReference type="PANTHER" id="PTHR21272:SF3">
    <property type="entry name" value="CATABOLIC 3-DEHYDROQUINASE"/>
    <property type="match status" value="1"/>
</dbReference>
<evidence type="ECO:0000256" key="8">
    <source>
        <dbReference type="HAMAP-Rule" id="MF_00169"/>
    </source>
</evidence>
<comment type="pathway">
    <text evidence="2 8">Metabolic intermediate biosynthesis; chorismate biosynthesis; chorismate from D-erythrose 4-phosphate and phosphoenolpyruvate: step 3/7.</text>
</comment>
<dbReference type="HOGENOM" id="CLU_090968_2_0_11"/>
<accession>A0A0F7FV74</accession>
<reference evidence="12" key="1">
    <citation type="submission" date="2019-08" db="EMBL/GenBank/DDBJ databases">
        <title>Complete genome sequence of a mangrove-derived Streptomyces xiamenensis.</title>
        <authorList>
            <person name="Xu J."/>
        </authorList>
    </citation>
    <scope>NUCLEOTIDE SEQUENCE</scope>
    <source>
        <strain evidence="12">318</strain>
    </source>
</reference>
<proteinExistence type="inferred from homology"/>
<evidence type="ECO:0000313" key="12">
    <source>
        <dbReference type="EMBL" id="AKG44337.1"/>
    </source>
</evidence>
<keyword evidence="7 8" id="KW-0456">Lyase</keyword>
<dbReference type="InterPro" id="IPR018509">
    <property type="entry name" value="DHquinase_II_CS"/>
</dbReference>
<dbReference type="EC" id="4.2.1.10" evidence="5 8"/>
<feature type="active site" description="Proton donor" evidence="8 9">
    <location>
        <position position="103"/>
    </location>
</feature>
<dbReference type="KEGG" id="sxi:SXIM_29530"/>
<dbReference type="Pfam" id="PF01220">
    <property type="entry name" value="DHquinase_II"/>
    <property type="match status" value="1"/>
</dbReference>